<evidence type="ECO:0000259" key="4">
    <source>
        <dbReference type="Pfam" id="PF17853"/>
    </source>
</evidence>
<dbReference type="Pfam" id="PF13556">
    <property type="entry name" value="HTH_30"/>
    <property type="match status" value="1"/>
</dbReference>
<dbReference type="STRING" id="29563.SAMN02983006_01428"/>
<evidence type="ECO:0000259" key="2">
    <source>
        <dbReference type="Pfam" id="PF05651"/>
    </source>
</evidence>
<dbReference type="SUPFAM" id="SSF46689">
    <property type="entry name" value="Homeodomain-like"/>
    <property type="match status" value="1"/>
</dbReference>
<protein>
    <submittedName>
        <fullName evidence="5">Carbohydrate diacid regulator</fullName>
    </submittedName>
</protein>
<keyword evidence="6" id="KW-1185">Reference proteome</keyword>
<dbReference type="InterPro" id="IPR041522">
    <property type="entry name" value="CdaR_GGDEF"/>
</dbReference>
<dbReference type="OrthoDB" id="212459at2"/>
<feature type="domain" description="CdaR GGDEF-like" evidence="4">
    <location>
        <begin position="144"/>
        <end position="266"/>
    </location>
</feature>
<dbReference type="InterPro" id="IPR051448">
    <property type="entry name" value="CdaR-like_regulators"/>
</dbReference>
<dbReference type="InterPro" id="IPR008599">
    <property type="entry name" value="Diacid_rec"/>
</dbReference>
<evidence type="ECO:0000256" key="1">
    <source>
        <dbReference type="ARBA" id="ARBA00006754"/>
    </source>
</evidence>
<dbReference type="Gene3D" id="1.10.10.2840">
    <property type="entry name" value="PucR C-terminal helix-turn-helix domain"/>
    <property type="match status" value="1"/>
</dbReference>
<dbReference type="PANTHER" id="PTHR33744">
    <property type="entry name" value="CARBOHYDRATE DIACID REGULATOR"/>
    <property type="match status" value="1"/>
</dbReference>
<evidence type="ECO:0000259" key="3">
    <source>
        <dbReference type="Pfam" id="PF13556"/>
    </source>
</evidence>
<proteinExistence type="inferred from homology"/>
<evidence type="ECO:0000313" key="6">
    <source>
        <dbReference type="Proteomes" id="UP000199006"/>
    </source>
</evidence>
<feature type="domain" description="Putative sugar diacid recognition" evidence="2">
    <location>
        <begin position="3"/>
        <end position="136"/>
    </location>
</feature>
<comment type="similarity">
    <text evidence="1">Belongs to the CdaR family.</text>
</comment>
<sequence>MNLTRELAEKIVTKTMDVLGKNINIMNSQGIIIGSGDKNRLNTFHEVANQVIETQQKFIIKSGESKEFKGVREGINLPILFNKSIIGVVGITGKVAEVAGYGKIVKNMVELILQQEFLRHEIELDKKAKENFYQQLLNNEIKDQNLLADKAKLFKLNKNLNRVVYLIKFTEFNSKLVTNLTNRLNRLSFIKANDIFLIRGDNLVLIKSVNFIKNKIQEQKILELAKNINLKIAKEISDPKIGIGRTVNELSALHISYQEAKFALEIGEKLNFSAKNGIYNISEFGYDYLIPFIDDHHAQNFLNNLFRGNNKIKINELFNQYELGKIIDALIKNDLNISQTAKELYVHRNTLLYQLNKIRDETGYDLKNLSNLFTLLIGYHIFLFNK</sequence>
<name>A0A1I4IIR0_9FIRM</name>
<dbReference type="AlphaFoldDB" id="A0A1I4IIR0"/>
<dbReference type="InterPro" id="IPR009057">
    <property type="entry name" value="Homeodomain-like_sf"/>
</dbReference>
<reference evidence="5 6" key="1">
    <citation type="submission" date="2016-10" db="EMBL/GenBank/DDBJ databases">
        <authorList>
            <person name="de Groot N.N."/>
        </authorList>
    </citation>
    <scope>NUCLEOTIDE SEQUENCE [LARGE SCALE GENOMIC DNA]</scope>
    <source>
        <strain evidence="5 6">ATCC 51327</strain>
    </source>
</reference>
<dbReference type="Proteomes" id="UP000199006">
    <property type="component" value="Unassembled WGS sequence"/>
</dbReference>
<evidence type="ECO:0000313" key="5">
    <source>
        <dbReference type="EMBL" id="SFL53977.1"/>
    </source>
</evidence>
<accession>A0A1I4IIR0</accession>
<dbReference type="InterPro" id="IPR042070">
    <property type="entry name" value="PucR_C-HTH_sf"/>
</dbReference>
<dbReference type="Pfam" id="PF05651">
    <property type="entry name" value="Diacid_rec"/>
    <property type="match status" value="1"/>
</dbReference>
<feature type="domain" description="PucR C-terminal helix-turn-helix" evidence="3">
    <location>
        <begin position="326"/>
        <end position="380"/>
    </location>
</feature>
<dbReference type="PANTHER" id="PTHR33744:SF15">
    <property type="entry name" value="CARBOHYDRATE DIACID REGULATOR"/>
    <property type="match status" value="1"/>
</dbReference>
<dbReference type="InterPro" id="IPR025736">
    <property type="entry name" value="PucR_C-HTH_dom"/>
</dbReference>
<dbReference type="RefSeq" id="WP_089861447.1">
    <property type="nucleotide sequence ID" value="NZ_FOTI01000017.1"/>
</dbReference>
<dbReference type="Pfam" id="PF17853">
    <property type="entry name" value="GGDEF_2"/>
    <property type="match status" value="1"/>
</dbReference>
<gene>
    <name evidence="5" type="ORF">SAMN02983006_01428</name>
</gene>
<dbReference type="EMBL" id="FOTI01000017">
    <property type="protein sequence ID" value="SFL53977.1"/>
    <property type="molecule type" value="Genomic_DNA"/>
</dbReference>
<organism evidence="5 6">
    <name type="scientific">Halanaerobium salsuginis</name>
    <dbReference type="NCBI Taxonomy" id="29563"/>
    <lineage>
        <taxon>Bacteria</taxon>
        <taxon>Bacillati</taxon>
        <taxon>Bacillota</taxon>
        <taxon>Clostridia</taxon>
        <taxon>Halanaerobiales</taxon>
        <taxon>Halanaerobiaceae</taxon>
        <taxon>Halanaerobium</taxon>
    </lineage>
</organism>